<protein>
    <recommendedName>
        <fullName evidence="1">Hemerythrin-like domain-containing protein</fullName>
    </recommendedName>
</protein>
<proteinExistence type="predicted"/>
<comment type="caution">
    <text evidence="2">The sequence shown here is derived from an EMBL/GenBank/DDBJ whole genome shotgun (WGS) entry which is preliminary data.</text>
</comment>
<gene>
    <name evidence="2" type="ORF">GCM10009843_29130</name>
</gene>
<evidence type="ECO:0000313" key="2">
    <source>
        <dbReference type="EMBL" id="GAA2128550.1"/>
    </source>
</evidence>
<accession>A0ABN2YMN6</accession>
<name>A0ABN2YMN6_9ACTN</name>
<dbReference type="Gene3D" id="1.20.120.520">
    <property type="entry name" value="nmb1532 protein domain like"/>
    <property type="match status" value="1"/>
</dbReference>
<dbReference type="Pfam" id="PF01814">
    <property type="entry name" value="Hemerythrin"/>
    <property type="match status" value="1"/>
</dbReference>
<organism evidence="2 3">
    <name type="scientific">Nocardioides bigeumensis</name>
    <dbReference type="NCBI Taxonomy" id="433657"/>
    <lineage>
        <taxon>Bacteria</taxon>
        <taxon>Bacillati</taxon>
        <taxon>Actinomycetota</taxon>
        <taxon>Actinomycetes</taxon>
        <taxon>Propionibacteriales</taxon>
        <taxon>Nocardioidaceae</taxon>
        <taxon>Nocardioides</taxon>
    </lineage>
</organism>
<dbReference type="CDD" id="cd12108">
    <property type="entry name" value="Hr-like"/>
    <property type="match status" value="1"/>
</dbReference>
<keyword evidence="3" id="KW-1185">Reference proteome</keyword>
<sequence>MATMSMNKVIHRAFRRDLDRFVAALGSFPAGDHERAAGLGRAWDNFEDQLTHHHTGEHEIAWPALRRLGVSDDLLAQLDAEHDVMAGALGDALTTMTRLRTSASADDAAAAKAAFEQLRTVTITHLDHEESEVEDVYLSNVDSPVVKEMGKQFAKVSPARGGRFFAWLLDGATPEEKAAATSDIPAPVLAVISGVFGRGYRKDIAPVWRS</sequence>
<reference evidence="2 3" key="1">
    <citation type="journal article" date="2019" name="Int. J. Syst. Evol. Microbiol.">
        <title>The Global Catalogue of Microorganisms (GCM) 10K type strain sequencing project: providing services to taxonomists for standard genome sequencing and annotation.</title>
        <authorList>
            <consortium name="The Broad Institute Genomics Platform"/>
            <consortium name="The Broad Institute Genome Sequencing Center for Infectious Disease"/>
            <person name="Wu L."/>
            <person name="Ma J."/>
        </authorList>
    </citation>
    <scope>NUCLEOTIDE SEQUENCE [LARGE SCALE GENOMIC DNA]</scope>
    <source>
        <strain evidence="2 3">JCM 16021</strain>
    </source>
</reference>
<dbReference type="InterPro" id="IPR012312">
    <property type="entry name" value="Hemerythrin-like"/>
</dbReference>
<feature type="domain" description="Hemerythrin-like" evidence="1">
    <location>
        <begin position="11"/>
        <end position="133"/>
    </location>
</feature>
<dbReference type="EMBL" id="BAAAQQ010000013">
    <property type="protein sequence ID" value="GAA2128550.1"/>
    <property type="molecule type" value="Genomic_DNA"/>
</dbReference>
<evidence type="ECO:0000259" key="1">
    <source>
        <dbReference type="Pfam" id="PF01814"/>
    </source>
</evidence>
<dbReference type="RefSeq" id="WP_344304513.1">
    <property type="nucleotide sequence ID" value="NZ_BAAAQQ010000013.1"/>
</dbReference>
<dbReference type="Proteomes" id="UP001500575">
    <property type="component" value="Unassembled WGS sequence"/>
</dbReference>
<evidence type="ECO:0000313" key="3">
    <source>
        <dbReference type="Proteomes" id="UP001500575"/>
    </source>
</evidence>